<dbReference type="GO" id="GO:0016757">
    <property type="term" value="F:glycosyltransferase activity"/>
    <property type="evidence" value="ECO:0007669"/>
    <property type="project" value="UniProtKB-KW"/>
</dbReference>
<name>A0A1I7LXT2_9BURK</name>
<keyword evidence="3" id="KW-0808">Transferase</keyword>
<dbReference type="PANTHER" id="PTHR45947:SF3">
    <property type="entry name" value="SULFOQUINOVOSYL TRANSFERASE SQD2"/>
    <property type="match status" value="1"/>
</dbReference>
<dbReference type="RefSeq" id="WP_093559907.1">
    <property type="nucleotide sequence ID" value="NZ_FPBO01000042.1"/>
</dbReference>
<dbReference type="AlphaFoldDB" id="A0A1I7LXT2"/>
<protein>
    <submittedName>
        <fullName evidence="3">Alpha-1,6-mannosyltransferase</fullName>
    </submittedName>
</protein>
<dbReference type="InterPro" id="IPR028098">
    <property type="entry name" value="Glyco_trans_4-like_N"/>
</dbReference>
<dbReference type="InterPro" id="IPR050194">
    <property type="entry name" value="Glycosyltransferase_grp1"/>
</dbReference>
<keyword evidence="3" id="KW-0328">Glycosyltransferase</keyword>
<accession>A0A1I7LXT2</accession>
<dbReference type="Pfam" id="PF13439">
    <property type="entry name" value="Glyco_transf_4"/>
    <property type="match status" value="1"/>
</dbReference>
<sequence>MHVVDVTMFYGGAGGGVSTYLDAKARWLAGRAPHRHTIASPNLPPHAGQVARAGPPHTAAIPGLALPGLNGYRLPRSTEAAARVLRALRPDLIEAGDAGPCAWAALRAGSLLRVPVVGFYHSDLPYLLKRRFGAAAEGLARGYVQRLYSRVDLLLAPSAAMVRRLAGMGLRAAQQPLGIDTAVFHPRRRDGALRAQLGLPESARLLVYAGRFSALKRLDLLHAAIRRLGDPYHLLMVGGPRARRHGRVTQLPYQDNPRELARLLASCDALVHPGDSETFGLIVLEAMACGLPVVVTSGGAVAELVEPGTGVVVAPNSVERLCEGVDLLFARDPAALGGNAWRAVCPRHDWNRVLPLLLDHYDTLLAERRVYVQR</sequence>
<feature type="domain" description="Glycosyl transferase family 1" evidence="1">
    <location>
        <begin position="193"/>
        <end position="330"/>
    </location>
</feature>
<dbReference type="Gene3D" id="3.40.50.2000">
    <property type="entry name" value="Glycogen Phosphorylase B"/>
    <property type="match status" value="2"/>
</dbReference>
<evidence type="ECO:0000259" key="1">
    <source>
        <dbReference type="Pfam" id="PF00534"/>
    </source>
</evidence>
<dbReference type="Pfam" id="PF00534">
    <property type="entry name" value="Glycos_transf_1"/>
    <property type="match status" value="1"/>
</dbReference>
<evidence type="ECO:0000313" key="4">
    <source>
        <dbReference type="Proteomes" id="UP000199391"/>
    </source>
</evidence>
<reference evidence="4" key="1">
    <citation type="submission" date="2016-10" db="EMBL/GenBank/DDBJ databases">
        <authorList>
            <person name="Varghese N."/>
            <person name="Submissions S."/>
        </authorList>
    </citation>
    <scope>NUCLEOTIDE SEQUENCE [LARGE SCALE GENOMIC DNA]</scope>
    <source>
        <strain evidence="4">CGMCC 1.11014</strain>
    </source>
</reference>
<dbReference type="OrthoDB" id="8779556at2"/>
<proteinExistence type="predicted"/>
<dbReference type="InterPro" id="IPR001296">
    <property type="entry name" value="Glyco_trans_1"/>
</dbReference>
<keyword evidence="4" id="KW-1185">Reference proteome</keyword>
<organism evidence="3 4">
    <name type="scientific">Pseudoduganella namucuonensis</name>
    <dbReference type="NCBI Taxonomy" id="1035707"/>
    <lineage>
        <taxon>Bacteria</taxon>
        <taxon>Pseudomonadati</taxon>
        <taxon>Pseudomonadota</taxon>
        <taxon>Betaproteobacteria</taxon>
        <taxon>Burkholderiales</taxon>
        <taxon>Oxalobacteraceae</taxon>
        <taxon>Telluria group</taxon>
        <taxon>Pseudoduganella</taxon>
    </lineage>
</organism>
<evidence type="ECO:0000313" key="3">
    <source>
        <dbReference type="EMBL" id="SFV14491.1"/>
    </source>
</evidence>
<dbReference type="Proteomes" id="UP000199391">
    <property type="component" value="Unassembled WGS sequence"/>
</dbReference>
<dbReference type="SUPFAM" id="SSF53756">
    <property type="entry name" value="UDP-Glycosyltransferase/glycogen phosphorylase"/>
    <property type="match status" value="1"/>
</dbReference>
<gene>
    <name evidence="3" type="ORF">SAMN05216552_104240</name>
</gene>
<dbReference type="STRING" id="1035707.SAMN05216552_104240"/>
<feature type="domain" description="Glycosyltransferase subfamily 4-like N-terminal" evidence="2">
    <location>
        <begin position="15"/>
        <end position="181"/>
    </location>
</feature>
<evidence type="ECO:0000259" key="2">
    <source>
        <dbReference type="Pfam" id="PF13439"/>
    </source>
</evidence>
<dbReference type="EMBL" id="FPBO01000042">
    <property type="protein sequence ID" value="SFV14491.1"/>
    <property type="molecule type" value="Genomic_DNA"/>
</dbReference>
<dbReference type="PANTHER" id="PTHR45947">
    <property type="entry name" value="SULFOQUINOVOSYL TRANSFERASE SQD2"/>
    <property type="match status" value="1"/>
</dbReference>